<dbReference type="GO" id="GO:0055052">
    <property type="term" value="C:ATP-binding cassette (ABC) transporter complex, substrate-binding subunit-containing"/>
    <property type="evidence" value="ECO:0007669"/>
    <property type="project" value="TreeGrafter"/>
</dbReference>
<feature type="non-terminal residue" evidence="2">
    <location>
        <position position="1"/>
    </location>
</feature>
<dbReference type="GO" id="GO:0016887">
    <property type="term" value="F:ATP hydrolysis activity"/>
    <property type="evidence" value="ECO:0007669"/>
    <property type="project" value="InterPro"/>
</dbReference>
<keyword evidence="3" id="KW-1185">Reference proteome</keyword>
<dbReference type="RefSeq" id="WP_116757795.1">
    <property type="nucleotide sequence ID" value="NZ_QEOP01000004.1"/>
</dbReference>
<accession>A0A2V1HT19</accession>
<evidence type="ECO:0000313" key="2">
    <source>
        <dbReference type="EMBL" id="PVZ93467.1"/>
    </source>
</evidence>
<dbReference type="Pfam" id="PF08402">
    <property type="entry name" value="TOBE_2"/>
    <property type="match status" value="1"/>
</dbReference>
<evidence type="ECO:0000313" key="3">
    <source>
        <dbReference type="Proteomes" id="UP000244893"/>
    </source>
</evidence>
<comment type="caution">
    <text evidence="2">The sequence shown here is derived from an EMBL/GenBank/DDBJ whole genome shotgun (WGS) entry which is preliminary data.</text>
</comment>
<organism evidence="2 3">
    <name type="scientific">Amnibacterium flavum</name>
    <dbReference type="NCBI Taxonomy" id="2173173"/>
    <lineage>
        <taxon>Bacteria</taxon>
        <taxon>Bacillati</taxon>
        <taxon>Actinomycetota</taxon>
        <taxon>Actinomycetes</taxon>
        <taxon>Micrococcales</taxon>
        <taxon>Microbacteriaceae</taxon>
        <taxon>Amnibacterium</taxon>
    </lineage>
</organism>
<proteinExistence type="predicted"/>
<dbReference type="InterPro" id="IPR013611">
    <property type="entry name" value="Transp-assoc_OB_typ2"/>
</dbReference>
<dbReference type="GO" id="GO:0005524">
    <property type="term" value="F:ATP binding"/>
    <property type="evidence" value="ECO:0007669"/>
    <property type="project" value="UniProtKB-KW"/>
</dbReference>
<evidence type="ECO:0000259" key="1">
    <source>
        <dbReference type="Pfam" id="PF08402"/>
    </source>
</evidence>
<dbReference type="InterPro" id="IPR012340">
    <property type="entry name" value="NA-bd_OB-fold"/>
</dbReference>
<keyword evidence="2" id="KW-0547">Nucleotide-binding</keyword>
<dbReference type="EMBL" id="QEOP01000004">
    <property type="protein sequence ID" value="PVZ93467.1"/>
    <property type="molecule type" value="Genomic_DNA"/>
</dbReference>
<sequence>VSAATGTSVTVGVRPEDVIVSTTQGQGLEVTVDLVEELGADGYLYGHTEHTTTRTDIVVRVDGRLHPKNGETVYLTPNPDHLHVFDSDSGDRLVARTAV</sequence>
<dbReference type="InterPro" id="IPR047641">
    <property type="entry name" value="ABC_transpr_MalK/UgpC-like"/>
</dbReference>
<dbReference type="AlphaFoldDB" id="A0A2V1HT19"/>
<name>A0A2V1HT19_9MICO</name>
<reference evidence="2 3" key="1">
    <citation type="submission" date="2018-05" db="EMBL/GenBank/DDBJ databases">
        <title>Amnibacterium sp. M8JJ-5, whole genome shotgun sequence.</title>
        <authorList>
            <person name="Tuo L."/>
        </authorList>
    </citation>
    <scope>NUCLEOTIDE SEQUENCE [LARGE SCALE GENOMIC DNA]</scope>
    <source>
        <strain evidence="2 3">M8JJ-5</strain>
    </source>
</reference>
<keyword evidence="2" id="KW-0067">ATP-binding</keyword>
<dbReference type="PANTHER" id="PTHR43875">
    <property type="entry name" value="MALTODEXTRIN IMPORT ATP-BINDING PROTEIN MSMX"/>
    <property type="match status" value="1"/>
</dbReference>
<feature type="domain" description="Transport-associated OB type 2" evidence="1">
    <location>
        <begin position="11"/>
        <end position="85"/>
    </location>
</feature>
<dbReference type="GO" id="GO:0022857">
    <property type="term" value="F:transmembrane transporter activity"/>
    <property type="evidence" value="ECO:0007669"/>
    <property type="project" value="InterPro"/>
</dbReference>
<dbReference type="Proteomes" id="UP000244893">
    <property type="component" value="Unassembled WGS sequence"/>
</dbReference>
<gene>
    <name evidence="2" type="ORF">DDQ50_16030</name>
</gene>
<dbReference type="PANTHER" id="PTHR43875:SF1">
    <property type="entry name" value="OSMOPROTECTIVE COMPOUNDS UPTAKE ATP-BINDING PROTEIN GGTA"/>
    <property type="match status" value="1"/>
</dbReference>
<dbReference type="OrthoDB" id="7020812at2"/>
<dbReference type="SUPFAM" id="SSF50331">
    <property type="entry name" value="MOP-like"/>
    <property type="match status" value="1"/>
</dbReference>
<dbReference type="Gene3D" id="2.40.50.140">
    <property type="entry name" value="Nucleic acid-binding proteins"/>
    <property type="match status" value="1"/>
</dbReference>
<protein>
    <submittedName>
        <fullName evidence="2">Sugar ABC transporter ATP-binding protein</fullName>
    </submittedName>
</protein>
<dbReference type="InterPro" id="IPR008995">
    <property type="entry name" value="Mo/tungstate-bd_C_term_dom"/>
</dbReference>
<dbReference type="Gene3D" id="2.40.50.100">
    <property type="match status" value="1"/>
</dbReference>